<evidence type="ECO:0000313" key="2">
    <source>
        <dbReference type="EMBL" id="RDC65898.1"/>
    </source>
</evidence>
<reference evidence="2 3" key="1">
    <citation type="submission" date="2018-04" db="EMBL/GenBank/DDBJ databases">
        <title>Adhaeribacter sp. HMF7616 genome sequencing and assembly.</title>
        <authorList>
            <person name="Kang H."/>
            <person name="Kang J."/>
            <person name="Cha I."/>
            <person name="Kim H."/>
            <person name="Joh K."/>
        </authorList>
    </citation>
    <scope>NUCLEOTIDE SEQUENCE [LARGE SCALE GENOMIC DNA]</scope>
    <source>
        <strain evidence="2 3">HMF7616</strain>
    </source>
</reference>
<protein>
    <recommendedName>
        <fullName evidence="4">Long-chain fatty acid transport protein</fullName>
    </recommendedName>
</protein>
<sequence>MYKIYLFLSSMALLGSIATAQAQNLGNSPFSAFGVGDVNESTGSVRSFGMGNVGVGTPASAYINSSNPALLYYNNRVTFELGLGAQAKILSDEVGEQRDADGSLNYLALALPISKRWSTAVGLRPYSTINYEYTSEGTVAGDATTKTRNSYTGNGNLSEVFFGHGIRIAKRLNLGVSASYLFGLVERESGSQLINATDASLSAEQLVINERTNYNGFQFKGALAYRQPLKDKWSLNLGTVYTIGSDLNTKKRTVQERRLSNDLVLGQNYLGDSITTTTRLPQGIQFGLSVDNGQSLVIGADFSAQKWSEFKSGVSTDKLADTYRIGIGAEYIPNPVSVNSYFQRVAYRAGFSVGKTPLELNGKQVNDVSLHWGFTLPIGGSPRPPEYTQSLLNLGFAVGRRGNGESNTLQENYFRVQLGFSLNSNWFIKPKID</sequence>
<dbReference type="AlphaFoldDB" id="A0A369QUN9"/>
<name>A0A369QUN9_9BACT</name>
<feature type="signal peptide" evidence="1">
    <location>
        <begin position="1"/>
        <end position="22"/>
    </location>
</feature>
<organism evidence="2 3">
    <name type="scientific">Adhaeribacter pallidiroseus</name>
    <dbReference type="NCBI Taxonomy" id="2072847"/>
    <lineage>
        <taxon>Bacteria</taxon>
        <taxon>Pseudomonadati</taxon>
        <taxon>Bacteroidota</taxon>
        <taxon>Cytophagia</taxon>
        <taxon>Cytophagales</taxon>
        <taxon>Hymenobacteraceae</taxon>
        <taxon>Adhaeribacter</taxon>
    </lineage>
</organism>
<dbReference type="SUPFAM" id="SSF56935">
    <property type="entry name" value="Porins"/>
    <property type="match status" value="1"/>
</dbReference>
<dbReference type="Proteomes" id="UP000253919">
    <property type="component" value="Unassembled WGS sequence"/>
</dbReference>
<evidence type="ECO:0000256" key="1">
    <source>
        <dbReference type="SAM" id="SignalP"/>
    </source>
</evidence>
<accession>A0A369QUN9</accession>
<proteinExistence type="predicted"/>
<comment type="caution">
    <text evidence="2">The sequence shown here is derived from an EMBL/GenBank/DDBJ whole genome shotgun (WGS) entry which is preliminary data.</text>
</comment>
<gene>
    <name evidence="2" type="ORF">AHMF7616_04529</name>
</gene>
<evidence type="ECO:0000313" key="3">
    <source>
        <dbReference type="Proteomes" id="UP000253919"/>
    </source>
</evidence>
<keyword evidence="3" id="KW-1185">Reference proteome</keyword>
<evidence type="ECO:0008006" key="4">
    <source>
        <dbReference type="Google" id="ProtNLM"/>
    </source>
</evidence>
<dbReference type="EMBL" id="QASA01000001">
    <property type="protein sequence ID" value="RDC65898.1"/>
    <property type="molecule type" value="Genomic_DNA"/>
</dbReference>
<feature type="chain" id="PRO_5016968116" description="Long-chain fatty acid transport protein" evidence="1">
    <location>
        <begin position="23"/>
        <end position="433"/>
    </location>
</feature>
<keyword evidence="1" id="KW-0732">Signal</keyword>
<dbReference type="Gene3D" id="2.40.160.60">
    <property type="entry name" value="Outer membrane protein transport protein (OMPP1/FadL/TodX)"/>
    <property type="match status" value="1"/>
</dbReference>